<comment type="similarity">
    <text evidence="1">Belongs to the LysR transcriptional regulatory family.</text>
</comment>
<evidence type="ECO:0000256" key="4">
    <source>
        <dbReference type="ARBA" id="ARBA00023163"/>
    </source>
</evidence>
<dbReference type="PRINTS" id="PR00039">
    <property type="entry name" value="HTHLYSR"/>
</dbReference>
<proteinExistence type="inferred from homology"/>
<dbReference type="Proteomes" id="UP000754226">
    <property type="component" value="Unassembled WGS sequence"/>
</dbReference>
<reference evidence="6" key="1">
    <citation type="submission" date="2021-02" db="EMBL/GenBank/DDBJ databases">
        <title>Infant gut strain persistence is associated with maternal origin, phylogeny, and functional potential including surface adhesion and iron acquisition.</title>
        <authorList>
            <person name="Lou Y.C."/>
        </authorList>
    </citation>
    <scope>NUCLEOTIDE SEQUENCE</scope>
    <source>
        <strain evidence="6">L3_106_000M1_dasL3_106_000M1_concoct_15</strain>
    </source>
</reference>
<dbReference type="PANTHER" id="PTHR30126:SF64">
    <property type="entry name" value="HTH-TYPE TRANSCRIPTIONAL REGULATOR CITR"/>
    <property type="match status" value="1"/>
</dbReference>
<evidence type="ECO:0000256" key="3">
    <source>
        <dbReference type="ARBA" id="ARBA00023125"/>
    </source>
</evidence>
<evidence type="ECO:0000256" key="2">
    <source>
        <dbReference type="ARBA" id="ARBA00023015"/>
    </source>
</evidence>
<dbReference type="CDD" id="cd05466">
    <property type="entry name" value="PBP2_LTTR_substrate"/>
    <property type="match status" value="1"/>
</dbReference>
<dbReference type="Pfam" id="PF03466">
    <property type="entry name" value="LysR_substrate"/>
    <property type="match status" value="1"/>
</dbReference>
<dbReference type="InterPro" id="IPR000847">
    <property type="entry name" value="LysR_HTH_N"/>
</dbReference>
<dbReference type="InterPro" id="IPR036388">
    <property type="entry name" value="WH-like_DNA-bd_sf"/>
</dbReference>
<name>A0A943EHU2_9FIRM</name>
<dbReference type="GO" id="GO:0003700">
    <property type="term" value="F:DNA-binding transcription factor activity"/>
    <property type="evidence" value="ECO:0007669"/>
    <property type="project" value="InterPro"/>
</dbReference>
<dbReference type="Gene3D" id="3.40.190.290">
    <property type="match status" value="1"/>
</dbReference>
<sequence length="297" mass="33354">MVTYDYYRIFYYAALFKSFSKAAEVLNSNQPNIARTITRLEGELGCKLFIRSHRGVTLTPEGKALFKHVSIACEQLDLGREVISEMRGLKTGIISIGASETALRLFLLDRIVSFHRAYPGVHLKIRNSQTPDTLEALESGQVEMAVISAPFKIGKEYHDETIYQFEDILIASAEALPVVKDIHSLKDLAPLPLISLPRNSSSYEFYVSYFFKEQLKYQPMIETETADQVLSLVEHNLGVGFFPASAAQEFIDAGRIVKVPLDLAPILRETHLVYHPKRIRGLAALKAIDFITSPNAF</sequence>
<dbReference type="GO" id="GO:0000976">
    <property type="term" value="F:transcription cis-regulatory region binding"/>
    <property type="evidence" value="ECO:0007669"/>
    <property type="project" value="TreeGrafter"/>
</dbReference>
<evidence type="ECO:0000259" key="5">
    <source>
        <dbReference type="PROSITE" id="PS50931"/>
    </source>
</evidence>
<dbReference type="InterPro" id="IPR036390">
    <property type="entry name" value="WH_DNA-bd_sf"/>
</dbReference>
<evidence type="ECO:0000313" key="6">
    <source>
        <dbReference type="EMBL" id="MBS5520108.1"/>
    </source>
</evidence>
<keyword evidence="3" id="KW-0238">DNA-binding</keyword>
<feature type="domain" description="HTH lysR-type" evidence="5">
    <location>
        <begin position="8"/>
        <end position="59"/>
    </location>
</feature>
<organism evidence="6 7">
    <name type="scientific">Acidaminococcus intestini</name>
    <dbReference type="NCBI Taxonomy" id="187327"/>
    <lineage>
        <taxon>Bacteria</taxon>
        <taxon>Bacillati</taxon>
        <taxon>Bacillota</taxon>
        <taxon>Negativicutes</taxon>
        <taxon>Acidaminococcales</taxon>
        <taxon>Acidaminococcaceae</taxon>
        <taxon>Acidaminococcus</taxon>
    </lineage>
</organism>
<dbReference type="Pfam" id="PF00126">
    <property type="entry name" value="HTH_1"/>
    <property type="match status" value="1"/>
</dbReference>
<evidence type="ECO:0000313" key="7">
    <source>
        <dbReference type="Proteomes" id="UP000754226"/>
    </source>
</evidence>
<keyword evidence="2" id="KW-0805">Transcription regulation</keyword>
<protein>
    <submittedName>
        <fullName evidence="6">LysR family transcriptional regulator</fullName>
    </submittedName>
</protein>
<dbReference type="AlphaFoldDB" id="A0A943EHU2"/>
<dbReference type="EMBL" id="JAGZCZ010000008">
    <property type="protein sequence ID" value="MBS5520108.1"/>
    <property type="molecule type" value="Genomic_DNA"/>
</dbReference>
<evidence type="ECO:0000256" key="1">
    <source>
        <dbReference type="ARBA" id="ARBA00009437"/>
    </source>
</evidence>
<gene>
    <name evidence="6" type="ORF">KHX13_07260</name>
</gene>
<accession>A0A943EHU2</accession>
<dbReference type="Gene3D" id="1.10.10.10">
    <property type="entry name" value="Winged helix-like DNA-binding domain superfamily/Winged helix DNA-binding domain"/>
    <property type="match status" value="1"/>
</dbReference>
<dbReference type="SUPFAM" id="SSF46785">
    <property type="entry name" value="Winged helix' DNA-binding domain"/>
    <property type="match status" value="1"/>
</dbReference>
<dbReference type="PANTHER" id="PTHR30126">
    <property type="entry name" value="HTH-TYPE TRANSCRIPTIONAL REGULATOR"/>
    <property type="match status" value="1"/>
</dbReference>
<dbReference type="PROSITE" id="PS50931">
    <property type="entry name" value="HTH_LYSR"/>
    <property type="match status" value="1"/>
</dbReference>
<comment type="caution">
    <text evidence="6">The sequence shown here is derived from an EMBL/GenBank/DDBJ whole genome shotgun (WGS) entry which is preliminary data.</text>
</comment>
<dbReference type="SUPFAM" id="SSF53850">
    <property type="entry name" value="Periplasmic binding protein-like II"/>
    <property type="match status" value="1"/>
</dbReference>
<dbReference type="InterPro" id="IPR005119">
    <property type="entry name" value="LysR_subst-bd"/>
</dbReference>
<keyword evidence="4" id="KW-0804">Transcription</keyword>